<evidence type="ECO:0000256" key="1">
    <source>
        <dbReference type="SAM" id="Phobius"/>
    </source>
</evidence>
<feature type="transmembrane region" description="Helical" evidence="1">
    <location>
        <begin position="12"/>
        <end position="34"/>
    </location>
</feature>
<accession>A0A0U1KX47</accession>
<dbReference type="RefSeq" id="WP_021167353.1">
    <property type="nucleotide sequence ID" value="NZ_CTRP01000004.1"/>
</dbReference>
<dbReference type="AlphaFoldDB" id="A0A0U1KX47"/>
<name>A0A0U1KX47_9FIRM</name>
<proteinExistence type="predicted"/>
<gene>
    <name evidence="2" type="ORF">SpAn4DRAFT_3749</name>
</gene>
<keyword evidence="1" id="KW-0472">Membrane</keyword>
<dbReference type="EMBL" id="CTRP01000004">
    <property type="protein sequence ID" value="CQR71244.1"/>
    <property type="molecule type" value="Genomic_DNA"/>
</dbReference>
<sequence length="186" mass="20267">MRRYVSEQKGMLLVEVIAGMTIIVLLMSGIALMLPTAVKAWQLGRSQAEIQQTARLVIERITQHVRYASKVSLADAGDTLVIKDGNGWDIKFTISPKTKALCISVNGAAEDPLTGNGIGGAEGTIIVVENPDNKKQFAVQEVAMRDIDGKLLYIKLVTVMLTVKDKQTGIDYTMEAATLAFNTSRR</sequence>
<keyword evidence="3" id="KW-1185">Reference proteome</keyword>
<evidence type="ECO:0000313" key="2">
    <source>
        <dbReference type="EMBL" id="CQR71244.1"/>
    </source>
</evidence>
<evidence type="ECO:0000313" key="3">
    <source>
        <dbReference type="Proteomes" id="UP000049855"/>
    </source>
</evidence>
<dbReference type="Proteomes" id="UP000049855">
    <property type="component" value="Unassembled WGS sequence"/>
</dbReference>
<keyword evidence="1" id="KW-0812">Transmembrane</keyword>
<reference evidence="3" key="1">
    <citation type="submission" date="2015-03" db="EMBL/GenBank/DDBJ databases">
        <authorList>
            <person name="Nijsse Bart"/>
        </authorList>
    </citation>
    <scope>NUCLEOTIDE SEQUENCE [LARGE SCALE GENOMIC DNA]</scope>
</reference>
<keyword evidence="1" id="KW-1133">Transmembrane helix</keyword>
<organism evidence="2 3">
    <name type="scientific">Sporomusa ovata</name>
    <dbReference type="NCBI Taxonomy" id="2378"/>
    <lineage>
        <taxon>Bacteria</taxon>
        <taxon>Bacillati</taxon>
        <taxon>Bacillota</taxon>
        <taxon>Negativicutes</taxon>
        <taxon>Selenomonadales</taxon>
        <taxon>Sporomusaceae</taxon>
        <taxon>Sporomusa</taxon>
    </lineage>
</organism>
<protein>
    <submittedName>
        <fullName evidence="2">Uncharacterized protein</fullName>
    </submittedName>
</protein>